<accession>A0ABR0RRM1</accession>
<proteinExistence type="predicted"/>
<dbReference type="EMBL" id="JAVHJV010000004">
    <property type="protein sequence ID" value="KAK5943257.1"/>
    <property type="molecule type" value="Genomic_DNA"/>
</dbReference>
<dbReference type="GeneID" id="89997713"/>
<sequence>MQDIKSVNDDAEIFEVEQNQMNTLTWTQEEEKKLVPAVIHGRSPTFLTGDIGDFIANRDKDRTNIGNAKIAGMADDLELSSNQYSVCLVVFFVTYV</sequence>
<evidence type="ECO:0000313" key="1">
    <source>
        <dbReference type="EMBL" id="KAK5943257.1"/>
    </source>
</evidence>
<protein>
    <submittedName>
        <fullName evidence="1">Uncharacterized protein</fullName>
    </submittedName>
</protein>
<gene>
    <name evidence="1" type="ORF">PMZ80_004264</name>
</gene>
<organism evidence="1 2">
    <name type="scientific">Knufia obscura</name>
    <dbReference type="NCBI Taxonomy" id="1635080"/>
    <lineage>
        <taxon>Eukaryota</taxon>
        <taxon>Fungi</taxon>
        <taxon>Dikarya</taxon>
        <taxon>Ascomycota</taxon>
        <taxon>Pezizomycotina</taxon>
        <taxon>Eurotiomycetes</taxon>
        <taxon>Chaetothyriomycetidae</taxon>
        <taxon>Chaetothyriales</taxon>
        <taxon>Trichomeriaceae</taxon>
        <taxon>Knufia</taxon>
    </lineage>
</organism>
<comment type="caution">
    <text evidence="1">The sequence shown here is derived from an EMBL/GenBank/DDBJ whole genome shotgun (WGS) entry which is preliminary data.</text>
</comment>
<keyword evidence="2" id="KW-1185">Reference proteome</keyword>
<name>A0ABR0RRM1_9EURO</name>
<dbReference type="Proteomes" id="UP001334248">
    <property type="component" value="Unassembled WGS sequence"/>
</dbReference>
<reference evidence="1 2" key="1">
    <citation type="journal article" date="2023" name="Res Sq">
        <title>Genomic and morphological characterization of Knufia obscura isolated from the Mars 2020 spacecraft assembly facility.</title>
        <authorList>
            <person name="Chander A.M."/>
            <person name="Teixeira M.M."/>
            <person name="Singh N.K."/>
            <person name="Williams M.P."/>
            <person name="Parker C.W."/>
            <person name="Leo P."/>
            <person name="Stajich J.E."/>
            <person name="Torok T."/>
            <person name="Tighe S."/>
            <person name="Mason C.E."/>
            <person name="Venkateswaran K."/>
        </authorList>
    </citation>
    <scope>NUCLEOTIDE SEQUENCE [LARGE SCALE GENOMIC DNA]</scope>
    <source>
        <strain evidence="1 2">CCFEE 5817</strain>
    </source>
</reference>
<evidence type="ECO:0000313" key="2">
    <source>
        <dbReference type="Proteomes" id="UP001334248"/>
    </source>
</evidence>
<dbReference type="RefSeq" id="XP_064731347.1">
    <property type="nucleotide sequence ID" value="XM_064872689.1"/>
</dbReference>